<dbReference type="Proteomes" id="UP000188246">
    <property type="component" value="Chromosome"/>
</dbReference>
<evidence type="ECO:0000256" key="11">
    <source>
        <dbReference type="ARBA" id="ARBA00023211"/>
    </source>
</evidence>
<comment type="domain">
    <text evidence="13">Has 2 endonuclease domains. The discontinuous RuvC-like domain cleaves the target DNA noncomplementary to crRNA while the HNH nuclease domain cleaves the target DNA complementary to crRNA.</text>
</comment>
<dbReference type="HAMAP" id="MF_01480">
    <property type="entry name" value="Cas9"/>
    <property type="match status" value="1"/>
</dbReference>
<keyword evidence="8 13" id="KW-0694">RNA-binding</keyword>
<feature type="active site" description="For RuvC-like nuclease domain" evidence="13">
    <location>
        <position position="10"/>
    </location>
</feature>
<dbReference type="KEGG" id="vpi:BW732_04735"/>
<keyword evidence="5 13" id="KW-0255">Endonuclease</keyword>
<organism evidence="14 15">
    <name type="scientific">Vagococcus penaei</name>
    <dbReference type="NCBI Taxonomy" id="633807"/>
    <lineage>
        <taxon>Bacteria</taxon>
        <taxon>Bacillati</taxon>
        <taxon>Bacillota</taxon>
        <taxon>Bacilli</taxon>
        <taxon>Lactobacillales</taxon>
        <taxon>Enterococcaceae</taxon>
        <taxon>Vagococcus</taxon>
    </lineage>
</organism>
<dbReference type="Pfam" id="PF16595">
    <property type="entry name" value="Cas9_PI"/>
    <property type="match status" value="1"/>
</dbReference>
<keyword evidence="3 13" id="KW-0540">Nuclease</keyword>
<evidence type="ECO:0000256" key="7">
    <source>
        <dbReference type="ARBA" id="ARBA00022842"/>
    </source>
</evidence>
<dbReference type="OrthoDB" id="9757607at2"/>
<accession>A0A1Q2D5C5</accession>
<comment type="caution">
    <text evidence="13">Lacks conserved residue(s) required for the propagation of feature annotation.</text>
</comment>
<dbReference type="Pfam" id="PF13395">
    <property type="entry name" value="HNH_4"/>
    <property type="match status" value="1"/>
</dbReference>
<protein>
    <recommendedName>
        <fullName evidence="13">CRISPR-associated endonuclease Cas9</fullName>
        <ecNumber evidence="13">3.1.-.-</ecNumber>
    </recommendedName>
</protein>
<dbReference type="PROSITE" id="PS51749">
    <property type="entry name" value="HNH_CAS9"/>
    <property type="match status" value="1"/>
</dbReference>
<dbReference type="Gene3D" id="1.10.30.50">
    <property type="match status" value="1"/>
</dbReference>
<dbReference type="GO" id="GO:0046872">
    <property type="term" value="F:metal ion binding"/>
    <property type="evidence" value="ECO:0007669"/>
    <property type="project" value="UniProtKB-UniRule"/>
</dbReference>
<evidence type="ECO:0000256" key="8">
    <source>
        <dbReference type="ARBA" id="ARBA00022884"/>
    </source>
</evidence>
<comment type="subunit">
    <text evidence="12 13">Monomer. Binds crRNA and tracrRNA.</text>
</comment>
<comment type="function">
    <text evidence="13">CRISPR (clustered regularly interspaced short palindromic repeat) is an adaptive immune system that provides protection against mobile genetic elements (viruses, transposable elements and conjugative plasmids). CRISPR clusters contain spacers, sequences complementary to antecedent mobile elements, and target invading nucleic acids. CRISPR clusters are transcribed and processed into CRISPR RNA (crRNA). In type II CRISPR systems correct processing of pre-crRNA requires a trans-encoded small RNA (tracrRNA), endogenous ribonuclease 3 (rnc) and this protein. The tracrRNA serves as a guide for ribonuclease 3-aided processing of pre-crRNA. Subsequently Cas9/crRNA/tracrRNA endonucleolytically cleaves linear or circular dsDNA target complementary to the spacer; Cas9 is inactive in the absence of the 2 guide RNAs (gRNA). Cas9 recognizes the protospacer adjacent motif (PAM) in the CRISPR repeat sequences to help distinguish self versus nonself, as targets within the bacterial CRISPR locus do not have PAMs. PAM recognition is also required for catalytic activity.</text>
</comment>
<dbReference type="EMBL" id="CP019609">
    <property type="protein sequence ID" value="AQP53606.1"/>
    <property type="molecule type" value="Genomic_DNA"/>
</dbReference>
<dbReference type="InterPro" id="IPR028629">
    <property type="entry name" value="Cas9"/>
</dbReference>
<gene>
    <name evidence="13" type="primary">cas9</name>
    <name evidence="14" type="ORF">BW732_04735</name>
</gene>
<evidence type="ECO:0000256" key="13">
    <source>
        <dbReference type="HAMAP-Rule" id="MF_01480"/>
    </source>
</evidence>
<dbReference type="NCBIfam" id="TIGR01865">
    <property type="entry name" value="cas_Csn1"/>
    <property type="match status" value="1"/>
</dbReference>
<dbReference type="InterPro" id="IPR036397">
    <property type="entry name" value="RNaseH_sf"/>
</dbReference>
<dbReference type="InterPro" id="IPR055228">
    <property type="entry name" value="Cas9_RuvC"/>
</dbReference>
<dbReference type="SMR" id="A0A1Q2D5C5"/>
<keyword evidence="11" id="KW-0464">Manganese</keyword>
<dbReference type="GO" id="GO:0003723">
    <property type="term" value="F:RNA binding"/>
    <property type="evidence" value="ECO:0007669"/>
    <property type="project" value="UniProtKB-UniRule"/>
</dbReference>
<dbReference type="InterPro" id="IPR033114">
    <property type="entry name" value="HNH_CAS9"/>
</dbReference>
<dbReference type="RefSeq" id="WP_077275696.1">
    <property type="nucleotide sequence ID" value="NZ_CP019609.1"/>
</dbReference>
<evidence type="ECO:0000256" key="4">
    <source>
        <dbReference type="ARBA" id="ARBA00022723"/>
    </source>
</evidence>
<keyword evidence="6 13" id="KW-0378">Hydrolase</keyword>
<dbReference type="STRING" id="633807.BW732_04735"/>
<dbReference type="GO" id="GO:0004519">
    <property type="term" value="F:endonuclease activity"/>
    <property type="evidence" value="ECO:0007669"/>
    <property type="project" value="UniProtKB-UniRule"/>
</dbReference>
<keyword evidence="7" id="KW-0460">Magnesium</keyword>
<comment type="similarity">
    <text evidence="2">Belongs to the CRISPR-associated protein Cas9 family. Subtype II-A subfamily.</text>
</comment>
<dbReference type="InterPro" id="IPR032240">
    <property type="entry name" value="Cas9_REC"/>
</dbReference>
<evidence type="ECO:0000256" key="5">
    <source>
        <dbReference type="ARBA" id="ARBA00022759"/>
    </source>
</evidence>
<evidence type="ECO:0000256" key="3">
    <source>
        <dbReference type="ARBA" id="ARBA00022722"/>
    </source>
</evidence>
<dbReference type="InterPro" id="IPR032237">
    <property type="entry name" value="Cas9_PI"/>
</dbReference>
<dbReference type="Pfam" id="PF16592">
    <property type="entry name" value="Cas9_REC"/>
    <property type="match status" value="1"/>
</dbReference>
<evidence type="ECO:0000256" key="12">
    <source>
        <dbReference type="ARBA" id="ARBA00046380"/>
    </source>
</evidence>
<sequence length="1332" mass="153866">MRANYTIGLDIGTNSVGWSVIKEDYQLVRRKMPIYGDTTVKAQKKNFWGVRLFDEGQTAESRRIKRTTRRRYLRRRNRLNYLQTIFKDDIHQLDAHFFHRLEDSFLVKDAKRHTKYPIFGTLDEEINYHNEYPTIYHLRKELADSTQKADIRLVYLAIAHIVKYRGHFLIEGQLNSANTSINNTFQQFLNNYNEKFITQVPGLALSPVDTTVLVESIVTAKTSRSRKSDAILALFPSEKSTGTFAQFIKLIVGNQGNFKKTFALEADAKLQFSKIEYEEELGELLAEVGDDFADVFVAAKNVYDAIELSGILSTKDTETNAKLSASMIERYTQHQNDLKLFKKYVREYLPKQYDTIFKDSSKKGYAGYIDGEATEEEFYKFVKKTLDNTPDAAYFIDKIDQENFLRKQRTYDNGVIPHQIHLDELNAILENQSKYYTSIEKNKDKIIDIMTFRIPYYVGPLSNHNSSFGWLTRKSPGEIRPWNFTERVDTYQSSVDFIERMTNNDSYLPTEKVLPKNSFLYQKYMIFNELTKLTYTNEKNERLNLSGNEKREIVNHLFKKHRKVTRKLLEDYFANYYQLDSTQIDGIETAFNAKYTVYHDFVKLGVPQEFLDDEANVDTLEDVVKLLTVFEDRKMIREQLKKYDTCFSQETLKKMERRHYTGWGRLSQKLLVGLKDKTTGKSIMDYLIEDDGMPKNINRNFMQLINDVSLSFKEDIAAAQPTVQEEDIRQVIHGLAGSPAIKKGILQSLTIVNEIVGIMGHPPQSIVIEMARSNEISKKTNSRLKALEKMLADFQSDLLKEYPTSNDKLKNDKLFLYYLQAGKDMYTGADLNIHALSNYDVDHIIPQSFIKDDSLDNCVLVSSKANRGKSDDVPSSEIVKKQKYFWKKLLDAKLISKRKYDNLTKSERGGLTPADKEGFIRRQLVETRQITKHVAQILDSQFNDGQEDNQAVQIVTLKSSLTNQFRKQFNLYKIRELNDYHHAHDAYLNAVVGSLLLRKYPQLKPEFVYGKFVKGRLINRFKATQKKDLYTNIMKFLKTDDRVADANGEIIWSPTTIKTIKRTLSSKQMSIVKKVEKQTDKLTNETIYPKAAQGTLIPRKNGLDSTVYGGFNSPTIVYSVLISHVKGKKKALTYDVIGISLLKQKTYEADKIAYLESLGFISPTLHFELPKFSLFLQEDGTKRFLASADELQKGNQLVLSDKMMALIAHSKKAIAGNLDSLDYVTTHREDYDRLLNDILVFARKYLAADNVLKKIEAAYEINRQNTIIETAEAFINLLKFTKIGAAMEFNFYDCKIARHRYRTKADFTAIFDGCVVNQSVTGLYESRWKIKR</sequence>
<keyword evidence="4" id="KW-0479">Metal-binding</keyword>
<keyword evidence="15" id="KW-1185">Reference proteome</keyword>
<evidence type="ECO:0000256" key="9">
    <source>
        <dbReference type="ARBA" id="ARBA00023118"/>
    </source>
</evidence>
<reference evidence="14 15" key="1">
    <citation type="journal article" date="2010" name="Int. J. Syst. Evol. Microbiol.">
        <title>Vagococcus penaei sp. nov., isolated from spoilage microbiota of cooked shrimp (Penaeus vannamei).</title>
        <authorList>
            <person name="Jaffres E."/>
            <person name="Prevost H."/>
            <person name="Rossero A."/>
            <person name="Joffraud J.J."/>
            <person name="Dousset X."/>
        </authorList>
    </citation>
    <scope>NUCLEOTIDE SEQUENCE [LARGE SCALE GENOMIC DNA]</scope>
    <source>
        <strain evidence="14 15">CD276</strain>
    </source>
</reference>
<dbReference type="GO" id="GO:0016787">
    <property type="term" value="F:hydrolase activity"/>
    <property type="evidence" value="ECO:0007669"/>
    <property type="project" value="UniProtKB-KW"/>
</dbReference>
<evidence type="ECO:0000313" key="14">
    <source>
        <dbReference type="EMBL" id="AQP53606.1"/>
    </source>
</evidence>
<dbReference type="GO" id="GO:0003677">
    <property type="term" value="F:DNA binding"/>
    <property type="evidence" value="ECO:0007669"/>
    <property type="project" value="UniProtKB-UniRule"/>
</dbReference>
<name>A0A1Q2D5C5_9ENTE</name>
<dbReference type="Gene3D" id="3.30.420.10">
    <property type="entry name" value="Ribonuclease H-like superfamily/Ribonuclease H"/>
    <property type="match status" value="1"/>
</dbReference>
<feature type="active site" description="Proton acceptor for HNH nuclease domain" evidence="13">
    <location>
        <position position="843"/>
    </location>
</feature>
<dbReference type="GO" id="GO:0051607">
    <property type="term" value="P:defense response to virus"/>
    <property type="evidence" value="ECO:0007669"/>
    <property type="project" value="UniProtKB-UniRule"/>
</dbReference>
<comment type="cofactor">
    <cofactor evidence="1">
        <name>Mg(2+)</name>
        <dbReference type="ChEBI" id="CHEBI:18420"/>
    </cofactor>
</comment>
<evidence type="ECO:0000256" key="2">
    <source>
        <dbReference type="ARBA" id="ARBA00005244"/>
    </source>
</evidence>
<dbReference type="InterPro" id="IPR003615">
    <property type="entry name" value="HNH_nuc"/>
</dbReference>
<dbReference type="GO" id="GO:0043571">
    <property type="term" value="P:maintenance of CRISPR repeat elements"/>
    <property type="evidence" value="ECO:0007669"/>
    <property type="project" value="UniProtKB-UniRule"/>
</dbReference>
<keyword evidence="10 13" id="KW-0238">DNA-binding</keyword>
<evidence type="ECO:0000256" key="6">
    <source>
        <dbReference type="ARBA" id="ARBA00022801"/>
    </source>
</evidence>
<dbReference type="Pfam" id="PF22702">
    <property type="entry name" value="Cas9_RuvC"/>
    <property type="match status" value="1"/>
</dbReference>
<evidence type="ECO:0000313" key="15">
    <source>
        <dbReference type="Proteomes" id="UP000188246"/>
    </source>
</evidence>
<keyword evidence="9 13" id="KW-0051">Antiviral defense</keyword>
<proteinExistence type="inferred from homology"/>
<evidence type="ECO:0000256" key="1">
    <source>
        <dbReference type="ARBA" id="ARBA00001946"/>
    </source>
</evidence>
<dbReference type="EC" id="3.1.-.-" evidence="13"/>
<comment type="similarity">
    <text evidence="13">Belongs to the CRISPR-associated Cas9 family.</text>
</comment>
<evidence type="ECO:0000256" key="10">
    <source>
        <dbReference type="ARBA" id="ARBA00023125"/>
    </source>
</evidence>